<sequence>MKIDVRNMYTTYAINPLALKDTRPRLSWVVETSERRKKQSAYRVLISSSQQLIEQNEGNIWDTHKIESEDNYCYYSGEELESFKRYYWKVKIWDEKGEESTWSKTSFFETGPLNKSDWKAKWITKRDLKTFYSAGDFSTEKFKHYHAAYFRKTFEIKNEVQSARAYISGLGFYELYLNGEKVGNNVLDPGQSEYSKEALFNVYNITSFITEQNCVGVILGNGRHLEQFGYSKPKLIIQILLEYVNGEKEYILSDESWGSSHGPLQENGMYYGEKYDGTLEMPDWCTYHFDASNWEEVEVTEGPNLRYQNMPPIRVTKILKPIKMYTLKPGVFVYDFGQNFTGWVKINVSGPKGTQLKLRHSELVNEDGSLKTNTLRKAEATDIYILKGEGKESYEPRFTYHGFRYVEVSGSPFVPTIDNIEGRFIHSDVEKVGDFYCSNELINKIHKNILWGQLSNLHSIPTDCPQRDERFGWMGDAQLSAEEAIYNFDMSLFYENYLQEIKLSQKEDGSISDVVPAYIKLYPADPAWGTAYITIAWYLYKYYKNEKVLSDHYESMKNYVEFLHKSSENNLLKKLGKFGDWCPPGAISPKKTPVEFTSTWYYYNDVYLFSKIAEVLGKEKDAQHYFELSENIKKSFNDYFLKDYGYESRMFGPVDRLISQTSQILPIYYNMVPNDKKEFILEKLINNIVEHQDSHLDTGIVGTRYLFDVLSENGYPDLAFRIATQESYPSWGYMIKEGATTVWERWEKLEAGGMNSQNHIMLGSVDTFFYKYLAGISLEKDGWKKARIKPHLVGEERFASAKIKTIIGEFQVSWEKGENLFKLSVVIPFGTEADVFIPKLWNEFNLKEERELLFDNEQIKDFKERNDIKLKEYNEENIILNLGSGQYYFELEKK</sequence>
<dbReference type="Pfam" id="PF05592">
    <property type="entry name" value="Bac_rhamnosid"/>
    <property type="match status" value="1"/>
</dbReference>
<keyword evidence="9" id="KW-1185">Reference proteome</keyword>
<dbReference type="OrthoDB" id="9766741at2"/>
<comment type="caution">
    <text evidence="8">The sequence shown here is derived from an EMBL/GenBank/DDBJ whole genome shotgun (WGS) entry which is preliminary data.</text>
</comment>
<dbReference type="Gene3D" id="2.60.120.260">
    <property type="entry name" value="Galactose-binding domain-like"/>
    <property type="match status" value="2"/>
</dbReference>
<dbReference type="PIRSF" id="PIRSF010631">
    <property type="entry name" value="A-rhamnsds"/>
    <property type="match status" value="1"/>
</dbReference>
<evidence type="ECO:0000259" key="6">
    <source>
        <dbReference type="Pfam" id="PF17389"/>
    </source>
</evidence>
<evidence type="ECO:0000256" key="2">
    <source>
        <dbReference type="ARBA" id="ARBA00012652"/>
    </source>
</evidence>
<dbReference type="Pfam" id="PF17390">
    <property type="entry name" value="Bac_rhamnosid_C"/>
    <property type="match status" value="1"/>
</dbReference>
<dbReference type="SUPFAM" id="SSF48208">
    <property type="entry name" value="Six-hairpin glycosidases"/>
    <property type="match status" value="1"/>
</dbReference>
<dbReference type="Proteomes" id="UP000236199">
    <property type="component" value="Unassembled WGS sequence"/>
</dbReference>
<dbReference type="Pfam" id="PF08531">
    <property type="entry name" value="Bac_rhamnosid_N"/>
    <property type="match status" value="1"/>
</dbReference>
<proteinExistence type="predicted"/>
<dbReference type="InterPro" id="IPR008928">
    <property type="entry name" value="6-hairpin_glycosidase_sf"/>
</dbReference>
<evidence type="ECO:0000313" key="8">
    <source>
        <dbReference type="EMBL" id="PNR99824.1"/>
    </source>
</evidence>
<feature type="domain" description="Alpha-L-rhamnosidase C-terminal" evidence="7">
    <location>
        <begin position="775"/>
        <end position="840"/>
    </location>
</feature>
<reference evidence="8 9" key="1">
    <citation type="submission" date="2013-12" db="EMBL/GenBank/DDBJ databases">
        <title>Comparative genomics of Petrotoga isolates.</title>
        <authorList>
            <person name="Nesbo C.L."/>
            <person name="Charchuk R."/>
            <person name="Chow K."/>
        </authorList>
    </citation>
    <scope>NUCLEOTIDE SEQUENCE [LARGE SCALE GENOMIC DNA]</scope>
    <source>
        <strain evidence="8 9">DSM 10691</strain>
    </source>
</reference>
<evidence type="ECO:0000256" key="3">
    <source>
        <dbReference type="ARBA" id="ARBA00022801"/>
    </source>
</evidence>
<feature type="domain" description="Bacterial alpha-L-rhamnosidase N-terminal" evidence="5">
    <location>
        <begin position="159"/>
        <end position="317"/>
    </location>
</feature>
<dbReference type="EC" id="3.2.1.40" evidence="2"/>
<keyword evidence="3" id="KW-0378">Hydrolase</keyword>
<feature type="domain" description="Alpha-L-rhamnosidase six-hairpin glycosidase" evidence="6">
    <location>
        <begin position="431"/>
        <end position="772"/>
    </location>
</feature>
<accession>A0A2K1PAJ7</accession>
<dbReference type="Gene3D" id="1.50.10.10">
    <property type="match status" value="1"/>
</dbReference>
<evidence type="ECO:0000313" key="9">
    <source>
        <dbReference type="Proteomes" id="UP000236199"/>
    </source>
</evidence>
<dbReference type="InterPro" id="IPR016007">
    <property type="entry name" value="Alpha_rhamnosid"/>
</dbReference>
<evidence type="ECO:0000259" key="5">
    <source>
        <dbReference type="Pfam" id="PF08531"/>
    </source>
</evidence>
<dbReference type="EMBL" id="AZRM01000027">
    <property type="protein sequence ID" value="PNR99824.1"/>
    <property type="molecule type" value="Genomic_DNA"/>
</dbReference>
<feature type="domain" description="Alpha-L-rhamnosidase concanavalin-like" evidence="4">
    <location>
        <begin position="327"/>
        <end position="426"/>
    </location>
</feature>
<dbReference type="RefSeq" id="WP_103078881.1">
    <property type="nucleotide sequence ID" value="NZ_AZRM01000027.1"/>
</dbReference>
<evidence type="ECO:0000259" key="7">
    <source>
        <dbReference type="Pfam" id="PF17390"/>
    </source>
</evidence>
<dbReference type="InterPro" id="IPR008902">
    <property type="entry name" value="Rhamnosid_concanavalin"/>
</dbReference>
<dbReference type="PANTHER" id="PTHR33307">
    <property type="entry name" value="ALPHA-RHAMNOSIDASE (EUROFUNG)"/>
    <property type="match status" value="1"/>
</dbReference>
<protein>
    <recommendedName>
        <fullName evidence="2">alpha-L-rhamnosidase</fullName>
        <ecNumber evidence="2">3.2.1.40</ecNumber>
    </recommendedName>
</protein>
<dbReference type="GO" id="GO:0005975">
    <property type="term" value="P:carbohydrate metabolic process"/>
    <property type="evidence" value="ECO:0007669"/>
    <property type="project" value="InterPro"/>
</dbReference>
<dbReference type="AlphaFoldDB" id="A0A2K1PAJ7"/>
<evidence type="ECO:0000256" key="1">
    <source>
        <dbReference type="ARBA" id="ARBA00001445"/>
    </source>
</evidence>
<organism evidence="8 9">
    <name type="scientific">Petrotoga miotherma DSM 10691</name>
    <dbReference type="NCBI Taxonomy" id="1434326"/>
    <lineage>
        <taxon>Bacteria</taxon>
        <taxon>Thermotogati</taxon>
        <taxon>Thermotogota</taxon>
        <taxon>Thermotogae</taxon>
        <taxon>Petrotogales</taxon>
        <taxon>Petrotogaceae</taxon>
        <taxon>Petrotoga</taxon>
    </lineage>
</organism>
<dbReference type="Pfam" id="PF17389">
    <property type="entry name" value="Bac_rhamnosid6H"/>
    <property type="match status" value="1"/>
</dbReference>
<dbReference type="PANTHER" id="PTHR33307:SF6">
    <property type="entry name" value="ALPHA-RHAMNOSIDASE (EUROFUNG)-RELATED"/>
    <property type="match status" value="1"/>
</dbReference>
<comment type="catalytic activity">
    <reaction evidence="1">
        <text>Hydrolysis of terminal non-reducing alpha-L-rhamnose residues in alpha-L-rhamnosides.</text>
        <dbReference type="EC" id="3.2.1.40"/>
    </reaction>
</comment>
<gene>
    <name evidence="8" type="ORF">X928_05985</name>
</gene>
<dbReference type="InterPro" id="IPR035396">
    <property type="entry name" value="Bac_rhamnosid6H"/>
</dbReference>
<dbReference type="InterPro" id="IPR013783">
    <property type="entry name" value="Ig-like_fold"/>
</dbReference>
<dbReference type="Gene3D" id="2.60.420.10">
    <property type="entry name" value="Maltose phosphorylase, domain 3"/>
    <property type="match status" value="1"/>
</dbReference>
<dbReference type="InterPro" id="IPR035398">
    <property type="entry name" value="Bac_rhamnosid_C"/>
</dbReference>
<name>A0A2K1PAJ7_9BACT</name>
<dbReference type="Pfam" id="PF25788">
    <property type="entry name" value="Ig_Rha78A_N"/>
    <property type="match status" value="1"/>
</dbReference>
<dbReference type="Gene3D" id="2.60.40.10">
    <property type="entry name" value="Immunoglobulins"/>
    <property type="match status" value="1"/>
</dbReference>
<evidence type="ECO:0000259" key="4">
    <source>
        <dbReference type="Pfam" id="PF05592"/>
    </source>
</evidence>
<dbReference type="GO" id="GO:0030596">
    <property type="term" value="F:alpha-L-rhamnosidase activity"/>
    <property type="evidence" value="ECO:0007669"/>
    <property type="project" value="UniProtKB-EC"/>
</dbReference>
<dbReference type="InterPro" id="IPR012341">
    <property type="entry name" value="6hp_glycosidase-like_sf"/>
</dbReference>
<dbReference type="InterPro" id="IPR013737">
    <property type="entry name" value="Bac_rhamnosid_N"/>
</dbReference>